<evidence type="ECO:0000313" key="9">
    <source>
        <dbReference type="Proteomes" id="UP001501581"/>
    </source>
</evidence>
<dbReference type="InterPro" id="IPR007331">
    <property type="entry name" value="Htaa"/>
</dbReference>
<reference evidence="8 9" key="1">
    <citation type="journal article" date="2019" name="Int. J. Syst. Evol. Microbiol.">
        <title>The Global Catalogue of Microorganisms (GCM) 10K type strain sequencing project: providing services to taxonomists for standard genome sequencing and annotation.</title>
        <authorList>
            <consortium name="The Broad Institute Genomics Platform"/>
            <consortium name="The Broad Institute Genome Sequencing Center for Infectious Disease"/>
            <person name="Wu L."/>
            <person name="Ma J."/>
        </authorList>
    </citation>
    <scope>NUCLEOTIDE SEQUENCE [LARGE SCALE GENOMIC DNA]</scope>
    <source>
        <strain evidence="8 9">JCM 13008</strain>
    </source>
</reference>
<feature type="domain" description="Htaa" evidence="7">
    <location>
        <begin position="755"/>
        <end position="917"/>
    </location>
</feature>
<organism evidence="8 9">
    <name type="scientific">Nocardioides dubius</name>
    <dbReference type="NCBI Taxonomy" id="317019"/>
    <lineage>
        <taxon>Bacteria</taxon>
        <taxon>Bacillati</taxon>
        <taxon>Actinomycetota</taxon>
        <taxon>Actinomycetes</taxon>
        <taxon>Propionibacteriales</taxon>
        <taxon>Nocardioidaceae</taxon>
        <taxon>Nocardioides</taxon>
    </lineage>
</organism>
<comment type="subcellular location">
    <subcellularLocation>
        <location evidence="1">Membrane</location>
        <topology evidence="1">Single-pass type I membrane protein</topology>
    </subcellularLocation>
</comment>
<keyword evidence="6" id="KW-0732">Signal</keyword>
<feature type="domain" description="Htaa" evidence="7">
    <location>
        <begin position="32"/>
        <end position="194"/>
    </location>
</feature>
<protein>
    <recommendedName>
        <fullName evidence="7">Htaa domain-containing protein</fullName>
    </recommendedName>
</protein>
<accession>A0ABN1TUW5</accession>
<keyword evidence="9" id="KW-1185">Reference proteome</keyword>
<dbReference type="Pfam" id="PF04213">
    <property type="entry name" value="HtaA"/>
    <property type="match status" value="2"/>
</dbReference>
<dbReference type="EMBL" id="BAAALG010000009">
    <property type="protein sequence ID" value="GAA1103721.1"/>
    <property type="molecule type" value="Genomic_DNA"/>
</dbReference>
<evidence type="ECO:0000256" key="5">
    <source>
        <dbReference type="ARBA" id="ARBA00023319"/>
    </source>
</evidence>
<evidence type="ECO:0000256" key="6">
    <source>
        <dbReference type="SAM" id="SignalP"/>
    </source>
</evidence>
<dbReference type="SUPFAM" id="SSF48726">
    <property type="entry name" value="Immunoglobulin"/>
    <property type="match status" value="1"/>
</dbReference>
<evidence type="ECO:0000313" key="8">
    <source>
        <dbReference type="EMBL" id="GAA1103721.1"/>
    </source>
</evidence>
<keyword evidence="3" id="KW-1015">Disulfide bond</keyword>
<keyword evidence="4" id="KW-0325">Glycoprotein</keyword>
<dbReference type="PANTHER" id="PTHR11640:SF164">
    <property type="entry name" value="MAM DOMAIN-CONTAINING GLYCOSYLPHOSPHATIDYLINOSITOL ANCHOR PROTEIN 1"/>
    <property type="match status" value="1"/>
</dbReference>
<gene>
    <name evidence="8" type="ORF">GCM10009668_23310</name>
</gene>
<dbReference type="InterPro" id="IPR051275">
    <property type="entry name" value="Cell_adhesion_signaling"/>
</dbReference>
<dbReference type="PANTHER" id="PTHR11640">
    <property type="entry name" value="NEPHRIN"/>
    <property type="match status" value="1"/>
</dbReference>
<feature type="signal peptide" evidence="6">
    <location>
        <begin position="1"/>
        <end position="22"/>
    </location>
</feature>
<dbReference type="Proteomes" id="UP001501581">
    <property type="component" value="Unassembled WGS sequence"/>
</dbReference>
<dbReference type="Gene3D" id="2.60.40.10">
    <property type="entry name" value="Immunoglobulins"/>
    <property type="match status" value="2"/>
</dbReference>
<dbReference type="InterPro" id="IPR013783">
    <property type="entry name" value="Ig-like_fold"/>
</dbReference>
<dbReference type="InterPro" id="IPR036179">
    <property type="entry name" value="Ig-like_dom_sf"/>
</dbReference>
<name>A0ABN1TUW5_9ACTN</name>
<evidence type="ECO:0000256" key="1">
    <source>
        <dbReference type="ARBA" id="ARBA00004479"/>
    </source>
</evidence>
<evidence type="ECO:0000256" key="3">
    <source>
        <dbReference type="ARBA" id="ARBA00023157"/>
    </source>
</evidence>
<keyword evidence="5" id="KW-0393">Immunoglobulin domain</keyword>
<proteinExistence type="predicted"/>
<keyword evidence="2" id="KW-0472">Membrane</keyword>
<evidence type="ECO:0000256" key="2">
    <source>
        <dbReference type="ARBA" id="ARBA00023136"/>
    </source>
</evidence>
<evidence type="ECO:0000256" key="4">
    <source>
        <dbReference type="ARBA" id="ARBA00023180"/>
    </source>
</evidence>
<comment type="caution">
    <text evidence="8">The sequence shown here is derived from an EMBL/GenBank/DDBJ whole genome shotgun (WGS) entry which is preliminary data.</text>
</comment>
<evidence type="ECO:0000259" key="7">
    <source>
        <dbReference type="Pfam" id="PF04213"/>
    </source>
</evidence>
<sequence length="1124" mass="116629">MASVLTLSTFGALTFTAAPAQAAETPITTGSGLDWGVKASWRNYIGPGGTTLSDGATRNEDGTFHLPVAGGRYDDVTRTTVVDFDGTIEFLGHCHGAGGTNVRPCDLDLTLSDVRVEITEDHASVFVDAESRPIAGGDIVTFDDVPLVDLDVEDAAPVVAGGATRWSDLTATMTSEGERIFNYAAGTVVDPVTFGYQGPGGKPVGETWDVAGATVHQATAADPQPASTAHRIVGRLSSGELVGWNDSLAVAILDPETLAPLSAWTKGPGVTGDILRDSIAIDPGTNTIFAATATTNTNDRRLATFAWDGTALTMTEVPGSHAPDLNYDSGSAGTWDAAHDRYLVARTRSASATDMWQVVEDGGAWTASKIGPLTISQPGTSTWENAIVNLVAVPDGAGRSAILATTLFGVRPLQRLAQVGNTFVGEPLAETGTLQPERILGTRNGVYAVSAGASAVFLPYVGYADNRRLGDATEPVQLRVDTDSNRTRSMITADWASDTLVAITDSGQNLTRLERGRLVARGGLDTGSYGNNLVVGLNQDGDIWGIREGQLVTVRPIAQSPAFTQQPEAPTADLTIADDTSEVTVNAAVSGTPAPALTWQTRTPGQAWAEVTEGVDGDTLTDTVSAADQGRQYRVIAENTGGRVASERVTLTLRTPPRIMVQPADVAAAPGESVELKVMPDGAPAPTIQWQQRIGGVWHDVPGETGATLRLDDVDANLSGTAFRARLTNPVGSVISARATVTVAEPTVERREITDGTIDWGVKASFRNYITGPIAHGTVTVTGGVTTNDDGTYAFPVVDGEWSPEGTSTIELGGSVRFTGHDTGSGPQLDLTITDPRVVIDAEGSTLVADVVSRGLSSGSLATFDDVVLADLQTGEAVRALGDALTLTEVPATLTAAGVPAFADFYPAGSALDPISGTVALGDVVGEPSTDPEPVSTRTTVLVAGATPFGQAARLRVAVSSDDGKPANGSVTLTAAGRTWTARVLNGLATSATPAGVVPGSYVLRAQFAGEGLQPSTDSDTLRITKTAPKVKVALPAKKVGAGKRAKLAITATLPGSSIRATGKVVVRDGGKVVLRANLKPNAKGKTVLRLPRLARGSHRITVKVVANPRLRATTSKAVVLRVR</sequence>
<feature type="chain" id="PRO_5046299932" description="Htaa domain-containing protein" evidence="6">
    <location>
        <begin position="23"/>
        <end position="1124"/>
    </location>
</feature>